<feature type="signal peptide" evidence="5">
    <location>
        <begin position="1"/>
        <end position="20"/>
    </location>
</feature>
<dbReference type="Pfam" id="PF03088">
    <property type="entry name" value="Str_synth"/>
    <property type="match status" value="1"/>
</dbReference>
<evidence type="ECO:0000256" key="2">
    <source>
        <dbReference type="ARBA" id="ARBA00009191"/>
    </source>
</evidence>
<evidence type="ECO:0000259" key="6">
    <source>
        <dbReference type="Pfam" id="PF03088"/>
    </source>
</evidence>
<dbReference type="FunFam" id="2.120.10.30:FF:000060">
    <property type="entry name" value="Putative strictosidine synthase"/>
    <property type="match status" value="1"/>
</dbReference>
<comment type="subcellular location">
    <subcellularLocation>
        <location evidence="1">Vacuole</location>
    </subcellularLocation>
</comment>
<evidence type="ECO:0000256" key="3">
    <source>
        <dbReference type="ARBA" id="ARBA00022554"/>
    </source>
</evidence>
<evidence type="ECO:0000256" key="4">
    <source>
        <dbReference type="ARBA" id="ARBA00023180"/>
    </source>
</evidence>
<dbReference type="EMBL" id="JAGGNH010000001">
    <property type="protein sequence ID" value="KAJ0989569.1"/>
    <property type="molecule type" value="Genomic_DNA"/>
</dbReference>
<dbReference type="GO" id="GO:0005773">
    <property type="term" value="C:vacuole"/>
    <property type="evidence" value="ECO:0007669"/>
    <property type="project" value="UniProtKB-SubCell"/>
</dbReference>
<reference evidence="7" key="1">
    <citation type="submission" date="2021-03" db="EMBL/GenBank/DDBJ databases">
        <authorList>
            <person name="Li Z."/>
            <person name="Yang C."/>
        </authorList>
    </citation>
    <scope>NUCLEOTIDE SEQUENCE</scope>
    <source>
        <strain evidence="7">Dzin_1.0</strain>
        <tissue evidence="7">Leaf</tissue>
    </source>
</reference>
<dbReference type="Gene3D" id="2.120.10.30">
    <property type="entry name" value="TolB, C-terminal domain"/>
    <property type="match status" value="1"/>
</dbReference>
<comment type="similarity">
    <text evidence="2">Belongs to the strictosidine synthase family.</text>
</comment>
<sequence length="393" mass="43792">MAPPVKVVLAVVSLLAAVFCGTDPLGLSSMAEFPGFETYAVELPAWSEIPKARDELDLLQRAEVRFLGQVQGPESVAFDPLGRGPYTGVADGRVLLWDGNSWSDFAYTSPNRSELCDPNPSPLSYLKNEHICGRPLGLRFDKKTGDLYIADAYFGLLKVGPEGGLAKQLTTAAGGVPLKFTNDLDLDDQGNIYFTDSSTNYQRRNFMQLVFSSEPSGRLLKYNPVTRETTVLLQNLQFPNGVSMSKDKSFLVFCEGSRGRLSRYWLKGEKAGTSEAFAILPGFPDNVRTNEKGEFWVALHCRRTVYAYIMGHYPQLRKFFLKLPIPAKYQYLMHIGGRLHAIIVKYSSDGELLQVLEDRQGKVVRAVSEVEEKDGKLWLGSVLMPFIAVYDMS</sequence>
<gene>
    <name evidence="7" type="ORF">J5N97_007925</name>
</gene>
<organism evidence="7 8">
    <name type="scientific">Dioscorea zingiberensis</name>
    <dbReference type="NCBI Taxonomy" id="325984"/>
    <lineage>
        <taxon>Eukaryota</taxon>
        <taxon>Viridiplantae</taxon>
        <taxon>Streptophyta</taxon>
        <taxon>Embryophyta</taxon>
        <taxon>Tracheophyta</taxon>
        <taxon>Spermatophyta</taxon>
        <taxon>Magnoliopsida</taxon>
        <taxon>Liliopsida</taxon>
        <taxon>Dioscoreales</taxon>
        <taxon>Dioscoreaceae</taxon>
        <taxon>Dioscorea</taxon>
    </lineage>
</organism>
<keyword evidence="4" id="KW-0325">Glycoprotein</keyword>
<feature type="chain" id="PRO_5038844730" description="Strictosidine synthase conserved region domain-containing protein" evidence="5">
    <location>
        <begin position="21"/>
        <end position="393"/>
    </location>
</feature>
<comment type="caution">
    <text evidence="7">The sequence shown here is derived from an EMBL/GenBank/DDBJ whole genome shotgun (WGS) entry which is preliminary data.</text>
</comment>
<reference evidence="7" key="2">
    <citation type="journal article" date="2022" name="Hortic Res">
        <title>The genome of Dioscorea zingiberensis sheds light on the biosynthesis, origin and evolution of the medicinally important diosgenin saponins.</title>
        <authorList>
            <person name="Li Y."/>
            <person name="Tan C."/>
            <person name="Li Z."/>
            <person name="Guo J."/>
            <person name="Li S."/>
            <person name="Chen X."/>
            <person name="Wang C."/>
            <person name="Dai X."/>
            <person name="Yang H."/>
            <person name="Song W."/>
            <person name="Hou L."/>
            <person name="Xu J."/>
            <person name="Tong Z."/>
            <person name="Xu A."/>
            <person name="Yuan X."/>
            <person name="Wang W."/>
            <person name="Yang Q."/>
            <person name="Chen L."/>
            <person name="Sun Z."/>
            <person name="Wang K."/>
            <person name="Pan B."/>
            <person name="Chen J."/>
            <person name="Bao Y."/>
            <person name="Liu F."/>
            <person name="Qi X."/>
            <person name="Gang D.R."/>
            <person name="Wen J."/>
            <person name="Li J."/>
        </authorList>
    </citation>
    <scope>NUCLEOTIDE SEQUENCE</scope>
    <source>
        <strain evidence="7">Dzin_1.0</strain>
    </source>
</reference>
<evidence type="ECO:0000256" key="1">
    <source>
        <dbReference type="ARBA" id="ARBA00004116"/>
    </source>
</evidence>
<evidence type="ECO:0000313" key="8">
    <source>
        <dbReference type="Proteomes" id="UP001085076"/>
    </source>
</evidence>
<dbReference type="AlphaFoldDB" id="A0A9D5HUR5"/>
<keyword evidence="8" id="KW-1185">Reference proteome</keyword>
<accession>A0A9D5HUR5</accession>
<keyword evidence="3" id="KW-0926">Vacuole</keyword>
<dbReference type="GO" id="GO:0012505">
    <property type="term" value="C:endomembrane system"/>
    <property type="evidence" value="ECO:0007669"/>
    <property type="project" value="TreeGrafter"/>
</dbReference>
<dbReference type="PANTHER" id="PTHR10426:SF106">
    <property type="entry name" value="PROTEIN STRICTOSIDINE SYNTHASE-LIKE 3"/>
    <property type="match status" value="1"/>
</dbReference>
<evidence type="ECO:0000313" key="7">
    <source>
        <dbReference type="EMBL" id="KAJ0989569.1"/>
    </source>
</evidence>
<keyword evidence="5" id="KW-0732">Signal</keyword>
<dbReference type="Pfam" id="PF20067">
    <property type="entry name" value="SSL_N"/>
    <property type="match status" value="1"/>
</dbReference>
<proteinExistence type="inferred from homology"/>
<name>A0A9D5HUR5_9LILI</name>
<dbReference type="PANTHER" id="PTHR10426">
    <property type="entry name" value="STRICTOSIDINE SYNTHASE-RELATED"/>
    <property type="match status" value="1"/>
</dbReference>
<dbReference type="OrthoDB" id="5307922at2759"/>
<dbReference type="SUPFAM" id="SSF63829">
    <property type="entry name" value="Calcium-dependent phosphotriesterase"/>
    <property type="match status" value="1"/>
</dbReference>
<protein>
    <recommendedName>
        <fullName evidence="6">Strictosidine synthase conserved region domain-containing protein</fullName>
    </recommendedName>
</protein>
<dbReference type="InterPro" id="IPR011042">
    <property type="entry name" value="6-blade_b-propeller_TolB-like"/>
</dbReference>
<evidence type="ECO:0000256" key="5">
    <source>
        <dbReference type="SAM" id="SignalP"/>
    </source>
</evidence>
<dbReference type="Proteomes" id="UP001085076">
    <property type="component" value="Miscellaneous, Linkage group lg01"/>
</dbReference>
<dbReference type="GO" id="GO:0016787">
    <property type="term" value="F:hydrolase activity"/>
    <property type="evidence" value="ECO:0007669"/>
    <property type="project" value="TreeGrafter"/>
</dbReference>
<feature type="domain" description="Strictosidine synthase conserved region" evidence="6">
    <location>
        <begin position="182"/>
        <end position="269"/>
    </location>
</feature>
<dbReference type="InterPro" id="IPR018119">
    <property type="entry name" value="Strictosidine_synth_cons-reg"/>
</dbReference>